<dbReference type="NCBIfam" id="TIGR00229">
    <property type="entry name" value="sensory_box"/>
    <property type="match status" value="1"/>
</dbReference>
<evidence type="ECO:0000256" key="4">
    <source>
        <dbReference type="SAM" id="Phobius"/>
    </source>
</evidence>
<feature type="compositionally biased region" description="Low complexity" evidence="3">
    <location>
        <begin position="1376"/>
        <end position="1385"/>
    </location>
</feature>
<dbReference type="PANTHER" id="PTHR31600">
    <property type="entry name" value="TINY MACROCYSTS PROTEIN B-RELATED"/>
    <property type="match status" value="1"/>
</dbReference>
<feature type="region of interest" description="Disordered" evidence="3">
    <location>
        <begin position="1447"/>
        <end position="1468"/>
    </location>
</feature>
<evidence type="ECO:0000313" key="7">
    <source>
        <dbReference type="Proteomes" id="UP000613740"/>
    </source>
</evidence>
<feature type="compositionally biased region" description="Low complexity" evidence="3">
    <location>
        <begin position="1185"/>
        <end position="1200"/>
    </location>
</feature>
<reference evidence="6" key="1">
    <citation type="journal article" date="2020" name="bioRxiv">
        <title>Comparative genomics of Chlamydomonas.</title>
        <authorList>
            <person name="Craig R.J."/>
            <person name="Hasan A.R."/>
            <person name="Ness R.W."/>
            <person name="Keightley P.D."/>
        </authorList>
    </citation>
    <scope>NUCLEOTIDE SEQUENCE</scope>
    <source>
        <strain evidence="6">CCAP 11/173</strain>
    </source>
</reference>
<evidence type="ECO:0000256" key="2">
    <source>
        <dbReference type="ARBA" id="ARBA00022606"/>
    </source>
</evidence>
<organism evidence="6 7">
    <name type="scientific">Chlamydomonas schloesseri</name>
    <dbReference type="NCBI Taxonomy" id="2026947"/>
    <lineage>
        <taxon>Eukaryota</taxon>
        <taxon>Viridiplantae</taxon>
        <taxon>Chlorophyta</taxon>
        <taxon>core chlorophytes</taxon>
        <taxon>Chlorophyceae</taxon>
        <taxon>CS clade</taxon>
        <taxon>Chlamydomonadales</taxon>
        <taxon>Chlamydomonadaceae</taxon>
        <taxon>Chlamydomonas</taxon>
    </lineage>
</organism>
<keyword evidence="2" id="KW-0716">Sensory transduction</keyword>
<feature type="transmembrane region" description="Helical" evidence="4">
    <location>
        <begin position="2398"/>
        <end position="2415"/>
    </location>
</feature>
<feature type="transmembrane region" description="Helical" evidence="4">
    <location>
        <begin position="206"/>
        <end position="229"/>
    </location>
</feature>
<feature type="compositionally biased region" description="Low complexity" evidence="3">
    <location>
        <begin position="1814"/>
        <end position="1837"/>
    </location>
</feature>
<dbReference type="GO" id="GO:0009881">
    <property type="term" value="F:photoreceptor activity"/>
    <property type="evidence" value="ECO:0007669"/>
    <property type="project" value="UniProtKB-KW"/>
</dbReference>
<dbReference type="SMART" id="SM00091">
    <property type="entry name" value="PAS"/>
    <property type="match status" value="4"/>
</dbReference>
<feature type="region of interest" description="Disordered" evidence="3">
    <location>
        <begin position="1931"/>
        <end position="1997"/>
    </location>
</feature>
<feature type="compositionally biased region" description="Pro residues" evidence="3">
    <location>
        <begin position="1230"/>
        <end position="1249"/>
    </location>
</feature>
<proteinExistence type="predicted"/>
<dbReference type="InterPro" id="IPR000014">
    <property type="entry name" value="PAS"/>
</dbReference>
<feature type="transmembrane region" description="Helical" evidence="4">
    <location>
        <begin position="250"/>
        <end position="277"/>
    </location>
</feature>
<keyword evidence="7" id="KW-1185">Reference proteome</keyword>
<feature type="compositionally biased region" description="Low complexity" evidence="3">
    <location>
        <begin position="791"/>
        <end position="800"/>
    </location>
</feature>
<feature type="transmembrane region" description="Helical" evidence="4">
    <location>
        <begin position="2593"/>
        <end position="2616"/>
    </location>
</feature>
<evidence type="ECO:0000256" key="3">
    <source>
        <dbReference type="SAM" id="MobiDB-lite"/>
    </source>
</evidence>
<feature type="compositionally biased region" description="Pro residues" evidence="3">
    <location>
        <begin position="1743"/>
        <end position="1752"/>
    </location>
</feature>
<dbReference type="InterPro" id="IPR057352">
    <property type="entry name" value="TPR_TmcB/C"/>
</dbReference>
<feature type="domain" description="PAS" evidence="5">
    <location>
        <begin position="586"/>
        <end position="615"/>
    </location>
</feature>
<feature type="region of interest" description="Disordered" evidence="3">
    <location>
        <begin position="1"/>
        <end position="33"/>
    </location>
</feature>
<dbReference type="Proteomes" id="UP000613740">
    <property type="component" value="Unassembled WGS sequence"/>
</dbReference>
<feature type="transmembrane region" description="Helical" evidence="4">
    <location>
        <begin position="112"/>
        <end position="136"/>
    </location>
</feature>
<feature type="region of interest" description="Disordered" evidence="3">
    <location>
        <begin position="2025"/>
        <end position="2075"/>
    </location>
</feature>
<feature type="transmembrane region" description="Helical" evidence="4">
    <location>
        <begin position="2115"/>
        <end position="2141"/>
    </location>
</feature>
<dbReference type="SUPFAM" id="SSF55785">
    <property type="entry name" value="PYP-like sensor domain (PAS domain)"/>
    <property type="match status" value="1"/>
</dbReference>
<dbReference type="OrthoDB" id="545912at2759"/>
<feature type="transmembrane region" description="Helical" evidence="4">
    <location>
        <begin position="694"/>
        <end position="718"/>
    </location>
</feature>
<dbReference type="Pfam" id="PF25474">
    <property type="entry name" value="TPR_TmcB"/>
    <property type="match status" value="1"/>
</dbReference>
<feature type="compositionally biased region" description="Polar residues" evidence="3">
    <location>
        <begin position="1"/>
        <end position="22"/>
    </location>
</feature>
<comment type="caution">
    <text evidence="6">The sequence shown here is derived from an EMBL/GenBank/DDBJ whole genome shotgun (WGS) entry which is preliminary data.</text>
</comment>
<feature type="transmembrane region" description="Helical" evidence="4">
    <location>
        <begin position="156"/>
        <end position="177"/>
    </location>
</feature>
<feature type="transmembrane region" description="Helical" evidence="4">
    <location>
        <begin position="2367"/>
        <end position="2386"/>
    </location>
</feature>
<evidence type="ECO:0000313" key="6">
    <source>
        <dbReference type="EMBL" id="KAG2439823.1"/>
    </source>
</evidence>
<gene>
    <name evidence="6" type="ORF">HYH02_010456</name>
</gene>
<feature type="compositionally biased region" description="Low complexity" evidence="3">
    <location>
        <begin position="1258"/>
        <end position="1295"/>
    </location>
</feature>
<keyword evidence="1" id="KW-0600">Photoreceptor protein</keyword>
<dbReference type="EMBL" id="JAEHOD010000039">
    <property type="protein sequence ID" value="KAG2439823.1"/>
    <property type="molecule type" value="Genomic_DNA"/>
</dbReference>
<keyword evidence="1" id="KW-0675">Receptor</keyword>
<dbReference type="InterPro" id="IPR052994">
    <property type="entry name" value="Tiny_macrocysts_regulators"/>
</dbReference>
<feature type="compositionally biased region" description="Gly residues" evidence="3">
    <location>
        <begin position="2057"/>
        <end position="2069"/>
    </location>
</feature>
<evidence type="ECO:0000259" key="5">
    <source>
        <dbReference type="PROSITE" id="PS50112"/>
    </source>
</evidence>
<dbReference type="PROSITE" id="PS50112">
    <property type="entry name" value="PAS"/>
    <property type="match status" value="2"/>
</dbReference>
<keyword evidence="4" id="KW-1133">Transmembrane helix</keyword>
<dbReference type="InterPro" id="IPR035965">
    <property type="entry name" value="PAS-like_dom_sf"/>
</dbReference>
<name>A0A835T6V5_9CHLO</name>
<protein>
    <recommendedName>
        <fullName evidence="5">PAS domain-containing protein</fullName>
    </recommendedName>
</protein>
<keyword evidence="4" id="KW-0812">Transmembrane</keyword>
<feature type="region of interest" description="Disordered" evidence="3">
    <location>
        <begin position="1786"/>
        <end position="1843"/>
    </location>
</feature>
<dbReference type="PANTHER" id="PTHR31600:SF2">
    <property type="entry name" value="GAMETE ENRICHED GENE 10 PROTEIN-RELATED"/>
    <property type="match status" value="1"/>
</dbReference>
<feature type="domain" description="PAS" evidence="5">
    <location>
        <begin position="1019"/>
        <end position="1061"/>
    </location>
</feature>
<evidence type="ECO:0000256" key="1">
    <source>
        <dbReference type="ARBA" id="ARBA00022543"/>
    </source>
</evidence>
<feature type="transmembrane region" description="Helical" evidence="4">
    <location>
        <begin position="297"/>
        <end position="318"/>
    </location>
</feature>
<feature type="transmembrane region" description="Helical" evidence="4">
    <location>
        <begin position="64"/>
        <end position="84"/>
    </location>
</feature>
<dbReference type="Gene3D" id="3.30.450.20">
    <property type="entry name" value="PAS domain"/>
    <property type="match status" value="1"/>
</dbReference>
<feature type="compositionally biased region" description="Acidic residues" evidence="3">
    <location>
        <begin position="1962"/>
        <end position="1977"/>
    </location>
</feature>
<feature type="compositionally biased region" description="Polar residues" evidence="3">
    <location>
        <begin position="2045"/>
        <end position="2054"/>
    </location>
</feature>
<feature type="region of interest" description="Disordered" evidence="3">
    <location>
        <begin position="1376"/>
        <end position="1426"/>
    </location>
</feature>
<feature type="region of interest" description="Disordered" evidence="3">
    <location>
        <begin position="780"/>
        <end position="800"/>
    </location>
</feature>
<accession>A0A835T6V5</accession>
<dbReference type="Pfam" id="PF13426">
    <property type="entry name" value="PAS_9"/>
    <property type="match status" value="1"/>
</dbReference>
<feature type="transmembrane region" description="Helical" evidence="4">
    <location>
        <begin position="2816"/>
        <end position="2838"/>
    </location>
</feature>
<sequence length="2890" mass="303245">MSGASVSSLGSTADSTHSSTQIPKGELSPGEDEGFEEHHHIQQGIFGVLYTVCKEQYMTSYGFAFFRLFVDFLQLWLLVVNPAYGFDIDASNSGWKAVSLINLTWFLQERGYAFFLVLLYILVGLLLVNVGLSVWVAHQFSNNSFDQVWPIMFLRWFGLIFYQVLDVTTLTLLLAALDCQYMGVPQELQFTSALFPGRECWAMPHIIHVAVSVVALVVFVVMAGAMVVSQMDLNPMTRHYMAIMHTGTEGYSFIIKTIATIASVMVNSTNSVLLVALAFGSPKDPADRDVFSQNVTIALWVGLAPSALVGAIICYLRLRLLGPRVSDQFRHLESGTDTKSVYKFQDAREVEIVLRNTRHWLDEDTPDPECVKLGEAVIKAGLAQLSNNPQMFIMYSSFLIDVQGSYQSGYAQLQAAKKLSPVLLQRFAIFSREQEHIQKTSGANGGTGTAVDLVSYVEFQRSHRLVTRAHREALLAVKAFWGLLMHSNVNFVKLIRATNRIEATVRSAERAYRTVLSRHGSNVRIVRLYGRFLESVKFDPWAAAKWFAEAERLEEREEDAKEAMQLGVGIDLGGKGIVEGLACIFIDSQGIIQMASPEAHALLGYNKNELKGKDLGIILPPPFGEKHHVLVRSYIASGVSHGILDHTNEFVAISKSRQVVPVRLRVSKVSGLSEDSVFMGALESVPSPPNTARAWLLCGGGGAAVGGVVGFGITLIAADDRFLDWLGYDTAELVGQPVGGLLEDEEVLKSAFKQLWTLYQSRSSIKMAAAGGGRKAARRASQGVYGDREASTAGAEPAGAPAAWDGQLDAAAAAGSPGTLKVLTPAVTLSLGWKHKFSGVVHFKTHLRIGTIGTVKHLTVTMEADWKVAVPRPGGRGLPGTLAEMMLVSDNKGKVLFVTAALAAALGRAADSIRQGGIEMLLPEPYTSLHAPWLNALALPPGQAVAGGLDANTPAPPYSCRSGVAVSMCGYDEALGPVTRPFKLRMQQRLMPKLGQRVHVLALQALTREQAVSERRLKLTVDMDGGISAAEDAPAQLFGVDPQLLVGKALGELVDLFRADDALRTINDTVGEMAGGEGHKGSGSGSATKVAEDDLLAGVAGVFNAANNRQTTKMLLELARRSSEWEGISWRVGVTLPPDPAAAAELGALSRGLSPGDVAVASRLIGGRVVPAVMRVRLVKRDRASTSGDPVAAAAASSIATQGRPGTAAKWTISWDDGGVNAPAQNQQMPVPPPAPLVPPPAPAPPPVPLGGGSADVQQHQQAGSQSGADDARSGVSRSRLSVTSSAAAAADASRPMTPGSLVLGNDLDRPNSLRLAAAPLQDFSFRGGSTTTTSSGAAAGGQGPLAAAAAAVIASKGGVSPAAAVAADAAAGVQQQPSPDAALPQAPPPYPPSRGGAGAELHRLARPGSSSPRSHPSLAPPSAFGIGLDGGFHDGSITLPLSQKENERLRGGRPASGGATAHGQHSSGGHVLCVEVELWRADLLTGVVEVDERGRVLRIDPTDDMGQAALVLGAAKADLTGSNINSLLPLPPGGFLSLYNATGGDQGGGAPRPLRGALKSRKAHRDKAASPPCELLARHMGDGCVTSLRVQAVKRNGPYGTYYLMLRPAEPTPVQPGFVRWLTEGDTSGLAQRTQLGVKDPAAFAVAARAEASLKLGAGGSAAAAALSAAFGKSLPVGGGIGDHSRFHKSATDLGYTSTGGSVLPLRRAASVVLAQGPSSIPEEDPTTAAGTSASVPADAPAAPPPPPPPMLSGGLAAPIMRSSILRKPSRLAASAAAEAMAAASMAQQPASPRKVSSDQDSAYDPGMALSQPGAAAAAAAGPAGGNASSPRSGAGLVPGLTGADGGEGSVAATVMLLPGQTAGAPSGNDAEAAAAAAGTEVAALGADLSDNTNNSPFATSAKLAGKLAPKSKKDAKLAAASSWVMSGGKQHLAAPGEGGFPLLSAHSSRGQDEGSGGGGNDDDEEEEDDDDEEGNGGEGGDCMSSDDEAAAGAAYDQDDADAADARVRMGLLAAAAIPGGQHAGLGGGSHHGAAADSGLIPPEQQQLGQTWGPTAAGGRGGSSGRGAAGEDNSVTAVEDEAGAHVTNYSAGKRFKKIYKLLMSPQAQQPSRVLWFQALAVVVLLMAAHTATFAIMMMYLQVQAVQVTDLSAMGTAATRVHEVALYCRTLAELFDHRAQQKAALLNMSSHSHSNHTEPGPLVAGLPVLGDPYNQSVTEVVEALAETVMDLKRLKNGIYLGFDQAHRLPSRHGLRDIWDLPHINITKHFDQNDAAGQVATPAGSNTTTSTVSMGLWDAGNMFVSQALEVVQNAVPLTESGVDFKAWSAYRYVLGNGLDAIWPAYLESLDALVQVVVADGRQVYTIQLIVVWLEGGLVLLASVAYMWWAVQKFVGTRYALYNVFLQLPLGLTRTLANMSVVLEPGQEDEDDVPLGMDPAAAAAAAVAGGGGAGAAHQDDDDARSAVVPDNRSLRIDTAFKTVGSKRGGGFADGAMVPEGAASSATNLGQRLMSVTEANRKGAGPGSQLLKGASGDMKTQNSMTAKAAAAELEQPANTGNVLTRIASFWRGNGKVHSLVQSRRSRRRQLMPSSRMALLLVLPFVVWGIVLVAVNVGGFEELSGNDGLIASLAVMHTVEVRLNRMLFYSMDLAASFGTPTAEGTRLKLRHEMEDASLEYAVLLFGYEVLATGANHSRAISPHFSLAPEGIVNRRGQVTNKLYKFHSCMARRPEKCQAPDSPYHEVTHNGLDVLVKAHFLAVESLLTQNPPNASGGLNSTEFRFLWSTFKTDMEGGLESLIDMYMAHVQHAYFSLRIEQVILFVTGWAWAFIVTVLVVRPFLRRARLEMRRIAELLSQLPPEVDVESIVAQVVMNGANKNNQVGPAPPALVAGV</sequence>
<keyword evidence="1" id="KW-0157">Chromophore</keyword>
<feature type="region of interest" description="Disordered" evidence="3">
    <location>
        <begin position="1183"/>
        <end position="1306"/>
    </location>
</feature>
<dbReference type="CDD" id="cd00130">
    <property type="entry name" value="PAS"/>
    <property type="match status" value="1"/>
</dbReference>
<keyword evidence="4" id="KW-0472">Membrane</keyword>
<feature type="compositionally biased region" description="Low complexity" evidence="3">
    <location>
        <begin position="1408"/>
        <end position="1423"/>
    </location>
</feature>
<feature type="region of interest" description="Disordered" evidence="3">
    <location>
        <begin position="1719"/>
        <end position="1757"/>
    </location>
</feature>